<evidence type="ECO:0000256" key="5">
    <source>
        <dbReference type="ARBA" id="ARBA00023002"/>
    </source>
</evidence>
<dbReference type="Pfam" id="PF00745">
    <property type="entry name" value="GlutR_dimer"/>
    <property type="match status" value="1"/>
</dbReference>
<dbReference type="InterPro" id="IPR036291">
    <property type="entry name" value="NAD(P)-bd_dom_sf"/>
</dbReference>
<comment type="similarity">
    <text evidence="2">Belongs to the glutamyl-tRNA reductase family.</text>
</comment>
<organism evidence="13 14">
    <name type="scientific">Symbiodinium microadriaticum</name>
    <name type="common">Dinoflagellate</name>
    <name type="synonym">Zooxanthella microadriatica</name>
    <dbReference type="NCBI Taxonomy" id="2951"/>
    <lineage>
        <taxon>Eukaryota</taxon>
        <taxon>Sar</taxon>
        <taxon>Alveolata</taxon>
        <taxon>Dinophyceae</taxon>
        <taxon>Suessiales</taxon>
        <taxon>Symbiodiniaceae</taxon>
        <taxon>Symbiodinium</taxon>
    </lineage>
</organism>
<feature type="domain" description="Quinate/shikimate 5-dehydrogenase/glutamyl-tRNA reductase" evidence="11">
    <location>
        <begin position="345"/>
        <end position="475"/>
    </location>
</feature>
<evidence type="ECO:0000256" key="4">
    <source>
        <dbReference type="ARBA" id="ARBA00022857"/>
    </source>
</evidence>
<comment type="catalytic activity">
    <reaction evidence="7">
        <text>(S)-4-amino-5-oxopentanoate + tRNA(Glu) + NADP(+) = L-glutamyl-tRNA(Glu) + NADPH + H(+)</text>
        <dbReference type="Rhea" id="RHEA:12344"/>
        <dbReference type="Rhea" id="RHEA-COMP:9663"/>
        <dbReference type="Rhea" id="RHEA-COMP:9680"/>
        <dbReference type="ChEBI" id="CHEBI:15378"/>
        <dbReference type="ChEBI" id="CHEBI:57501"/>
        <dbReference type="ChEBI" id="CHEBI:57783"/>
        <dbReference type="ChEBI" id="CHEBI:58349"/>
        <dbReference type="ChEBI" id="CHEBI:78442"/>
        <dbReference type="ChEBI" id="CHEBI:78520"/>
        <dbReference type="EC" id="1.2.1.70"/>
    </reaction>
</comment>
<feature type="domain" description="Tetrapyrrole biosynthesis glutamyl-tRNA reductase dimerisation" evidence="10">
    <location>
        <begin position="489"/>
        <end position="569"/>
    </location>
</feature>
<dbReference type="InterPro" id="IPR036343">
    <property type="entry name" value="GluRdtase_N_sf"/>
</dbReference>
<dbReference type="Gene3D" id="3.40.50.720">
    <property type="entry name" value="NAD(P)-binding Rossmann-like Domain"/>
    <property type="match status" value="1"/>
</dbReference>
<keyword evidence="8" id="KW-0175">Coiled coil</keyword>
<reference evidence="13 14" key="1">
    <citation type="submission" date="2016-02" db="EMBL/GenBank/DDBJ databases">
        <title>Genome analysis of coral dinoflagellate symbionts highlights evolutionary adaptations to a symbiotic lifestyle.</title>
        <authorList>
            <person name="Aranda M."/>
            <person name="Li Y."/>
            <person name="Liew Y.J."/>
            <person name="Baumgarten S."/>
            <person name="Simakov O."/>
            <person name="Wilson M."/>
            <person name="Piel J."/>
            <person name="Ashoor H."/>
            <person name="Bougouffa S."/>
            <person name="Bajic V.B."/>
            <person name="Ryu T."/>
            <person name="Ravasi T."/>
            <person name="Bayer T."/>
            <person name="Micklem G."/>
            <person name="Kim H."/>
            <person name="Bhak J."/>
            <person name="Lajeunesse T.C."/>
            <person name="Voolstra C.R."/>
        </authorList>
    </citation>
    <scope>NUCLEOTIDE SEQUENCE [LARGE SCALE GENOMIC DNA]</scope>
    <source>
        <strain evidence="13 14">CCMP2467</strain>
    </source>
</reference>
<dbReference type="Pfam" id="PF05201">
    <property type="entry name" value="GlutR_N"/>
    <property type="match status" value="1"/>
</dbReference>
<evidence type="ECO:0000259" key="10">
    <source>
        <dbReference type="Pfam" id="PF00745"/>
    </source>
</evidence>
<evidence type="ECO:0000256" key="3">
    <source>
        <dbReference type="ARBA" id="ARBA00012970"/>
    </source>
</evidence>
<feature type="region of interest" description="Disordered" evidence="9">
    <location>
        <begin position="133"/>
        <end position="215"/>
    </location>
</feature>
<dbReference type="UniPathway" id="UPA00251">
    <property type="reaction ID" value="UER00316"/>
</dbReference>
<dbReference type="Proteomes" id="UP000186817">
    <property type="component" value="Unassembled WGS sequence"/>
</dbReference>
<dbReference type="AlphaFoldDB" id="A0A1Q9DNP9"/>
<evidence type="ECO:0000256" key="8">
    <source>
        <dbReference type="SAM" id="Coils"/>
    </source>
</evidence>
<dbReference type="PANTHER" id="PTHR43120">
    <property type="entry name" value="GLUTAMYL-TRNA REDUCTASE 1, CHLOROPLASTIC"/>
    <property type="match status" value="1"/>
</dbReference>
<keyword evidence="6" id="KW-0627">Porphyrin biosynthesis</keyword>
<dbReference type="InterPro" id="IPR015896">
    <property type="entry name" value="4pyrrol_synth_GluRdtase_dimer"/>
</dbReference>
<feature type="coiled-coil region" evidence="8">
    <location>
        <begin position="233"/>
        <end position="281"/>
    </location>
</feature>
<feature type="domain" description="Glutamyl-tRNA reductase N-terminal" evidence="12">
    <location>
        <begin position="273"/>
        <end position="312"/>
    </location>
</feature>
<dbReference type="PANTHER" id="PTHR43120:SF1">
    <property type="entry name" value="GLUTAMYL-TRNA REDUCTASE 1, CHLOROPLASTIC"/>
    <property type="match status" value="1"/>
</dbReference>
<dbReference type="OrthoDB" id="424281at2759"/>
<dbReference type="GO" id="GO:0008883">
    <property type="term" value="F:glutamyl-tRNA reductase activity"/>
    <property type="evidence" value="ECO:0007669"/>
    <property type="project" value="UniProtKB-EC"/>
</dbReference>
<comment type="pathway">
    <text evidence="1">Porphyrin-containing compound metabolism; protoporphyrin-IX biosynthesis; 5-aminolevulinate from L-glutamyl-tRNA(Glu): step 1/2.</text>
</comment>
<accession>A0A1Q9DNP9</accession>
<keyword evidence="14" id="KW-1185">Reference proteome</keyword>
<protein>
    <recommendedName>
        <fullName evidence="3">glutamyl-tRNA reductase</fullName>
        <ecNumber evidence="3">1.2.1.70</ecNumber>
    </recommendedName>
</protein>
<keyword evidence="4" id="KW-0521">NADP</keyword>
<dbReference type="GO" id="GO:0006782">
    <property type="term" value="P:protoporphyrinogen IX biosynthetic process"/>
    <property type="evidence" value="ECO:0007669"/>
    <property type="project" value="UniProtKB-UniPathway"/>
</dbReference>
<evidence type="ECO:0000259" key="12">
    <source>
        <dbReference type="Pfam" id="PF05201"/>
    </source>
</evidence>
<feature type="region of interest" description="Disordered" evidence="9">
    <location>
        <begin position="669"/>
        <end position="731"/>
    </location>
</feature>
<evidence type="ECO:0000313" key="14">
    <source>
        <dbReference type="Proteomes" id="UP000186817"/>
    </source>
</evidence>
<comment type="caution">
    <text evidence="13">The sequence shown here is derived from an EMBL/GenBank/DDBJ whole genome shotgun (WGS) entry which is preliminary data.</text>
</comment>
<sequence>MTSFRVNASVSIKDGSATVVLTPDSTSPPMSRASPTSTCVATSMEKSTLTCGKAADELMQKLQEGKLHIDQSRKPFKRQHLSTLMCNLQRDLSLTPRGFKGPWSECAQERLVNMISRPERGATSSTQILAIADAPAETSDAKPKSRASSSSSETSDAKPTSRASSSSSSSSSGSSSKSSSKRSSESKKSNGQPTTPPEVGSPVCSSNSDKNGKLSPQKAVDILDTFLTEHPQYIELEIAYADLMGQKTRLEEDLVDKKSRIDILVSDLQGYERENEELRCQIRVSSGLDSLVLGEAQILSQVKACHEHAIQKAEEDTMAGCSVSVSSAAVELMMSRAMQDLRKPASKLHVCIIGAGKMSRLLLLALFSKYPDIKVSLVNRSTEKAQEVLDDELVRNRGGSNAEVVPLEKMFEVMRQSDVTFTATGSKVPIIKPEDLQDLERNLMLVDISVPLNVAPGCEEVEKVASYSVDDLKKVVQANAEKRQSEVDKARRLITDEVQKFKCWQASQGAVPYLAALQAMAEQIRRAEYAKMEHKLRGLQDKEKEALDKLTRHIVDQLFRPVYYSMKEFYRRLSTYQYFSSASSPKFEAPAEQPQPEACPLHGEIYRSSVGEARFCQQEEMAAADEKRPGVLGDVFLWQDPQILTCNVNHGNELLKTPVGYDAEVPVPEVEPPEFRGREDVGEEEQDSRLEEHLPPGAPLQEGFAELRSTGGPERLGHTGALPGEGIEHQSPDGRVVRRVIAHVLTC</sequence>
<keyword evidence="5" id="KW-0560">Oxidoreductase</keyword>
<dbReference type="SUPFAM" id="SSF51735">
    <property type="entry name" value="NAD(P)-binding Rossmann-fold domains"/>
    <property type="match status" value="1"/>
</dbReference>
<dbReference type="SUPFAM" id="SSF69742">
    <property type="entry name" value="Glutamyl tRNA-reductase catalytic, N-terminal domain"/>
    <property type="match status" value="1"/>
</dbReference>
<dbReference type="EMBL" id="LSRX01000454">
    <property type="protein sequence ID" value="OLP96804.1"/>
    <property type="molecule type" value="Genomic_DNA"/>
</dbReference>
<evidence type="ECO:0000313" key="13">
    <source>
        <dbReference type="EMBL" id="OLP96804.1"/>
    </source>
</evidence>
<dbReference type="InterPro" id="IPR015895">
    <property type="entry name" value="4pyrrol_synth_GluRdtase_N"/>
</dbReference>
<evidence type="ECO:0000256" key="6">
    <source>
        <dbReference type="ARBA" id="ARBA00023244"/>
    </source>
</evidence>
<dbReference type="HAMAP" id="MF_00087">
    <property type="entry name" value="Glu_tRNA_reductase"/>
    <property type="match status" value="1"/>
</dbReference>
<dbReference type="InterPro" id="IPR036453">
    <property type="entry name" value="GluRdtase_dimer_dom_sf"/>
</dbReference>
<dbReference type="Pfam" id="PF01488">
    <property type="entry name" value="Shikimate_DH"/>
    <property type="match status" value="1"/>
</dbReference>
<dbReference type="InterPro" id="IPR006151">
    <property type="entry name" value="Shikm_DH/Glu-tRNA_Rdtase"/>
</dbReference>
<evidence type="ECO:0000259" key="11">
    <source>
        <dbReference type="Pfam" id="PF01488"/>
    </source>
</evidence>
<dbReference type="SUPFAM" id="SSF69075">
    <property type="entry name" value="Glutamyl tRNA-reductase dimerization domain"/>
    <property type="match status" value="1"/>
</dbReference>
<evidence type="ECO:0000256" key="1">
    <source>
        <dbReference type="ARBA" id="ARBA00005059"/>
    </source>
</evidence>
<feature type="compositionally biased region" description="Low complexity" evidence="9">
    <location>
        <begin position="146"/>
        <end position="178"/>
    </location>
</feature>
<evidence type="ECO:0000256" key="7">
    <source>
        <dbReference type="ARBA" id="ARBA00047464"/>
    </source>
</evidence>
<dbReference type="EC" id="1.2.1.70" evidence="3"/>
<gene>
    <name evidence="13" type="primary">hemA</name>
    <name evidence="13" type="ORF">AK812_SmicGene20910</name>
</gene>
<proteinExistence type="inferred from homology"/>
<evidence type="ECO:0000256" key="2">
    <source>
        <dbReference type="ARBA" id="ARBA00005916"/>
    </source>
</evidence>
<name>A0A1Q9DNP9_SYMMI</name>
<dbReference type="GO" id="GO:0050661">
    <property type="term" value="F:NADP binding"/>
    <property type="evidence" value="ECO:0007669"/>
    <property type="project" value="InterPro"/>
</dbReference>
<dbReference type="InterPro" id="IPR000343">
    <property type="entry name" value="4pyrrol_synth_GluRdtase"/>
</dbReference>
<evidence type="ECO:0000256" key="9">
    <source>
        <dbReference type="SAM" id="MobiDB-lite"/>
    </source>
</evidence>